<feature type="transmembrane region" description="Helical" evidence="7">
    <location>
        <begin position="142"/>
        <end position="162"/>
    </location>
</feature>
<dbReference type="InterPro" id="IPR020846">
    <property type="entry name" value="MFS_dom"/>
</dbReference>
<feature type="transmembrane region" description="Helical" evidence="7">
    <location>
        <begin position="311"/>
        <end position="331"/>
    </location>
</feature>
<reference evidence="9 10" key="1">
    <citation type="journal article" date="2014" name="Genome Announc.">
        <title>Genome sequence of the basidiomycetous fungus Pseudozyma aphidis DSM70725, an efficient producer of biosurfactant mannosylerythritol lipids.</title>
        <authorList>
            <person name="Lorenz S."/>
            <person name="Guenther M."/>
            <person name="Grumaz C."/>
            <person name="Rupp S."/>
            <person name="Zibek S."/>
            <person name="Sohn K."/>
        </authorList>
    </citation>
    <scope>NUCLEOTIDE SEQUENCE [LARGE SCALE GENOMIC DNA]</scope>
    <source>
        <strain evidence="10">ATCC 32657 / CBS 517.83 / DSM 70725 / JCM 10318 / NBRC 10182 / NRRL Y-7954 / St-0401</strain>
    </source>
</reference>
<dbReference type="Gene3D" id="1.20.1250.20">
    <property type="entry name" value="MFS general substrate transporter like domains"/>
    <property type="match status" value="1"/>
</dbReference>
<keyword evidence="9" id="KW-0762">Sugar transport</keyword>
<dbReference type="InterPro" id="IPR050360">
    <property type="entry name" value="MFS_Sugar_Transporters"/>
</dbReference>
<comment type="similarity">
    <text evidence="2">Belongs to the major facilitator superfamily. Sugar transporter (TC 2.A.1.1) family.</text>
</comment>
<evidence type="ECO:0000256" key="6">
    <source>
        <dbReference type="SAM" id="MobiDB-lite"/>
    </source>
</evidence>
<dbReference type="SUPFAM" id="SSF103473">
    <property type="entry name" value="MFS general substrate transporter"/>
    <property type="match status" value="1"/>
</dbReference>
<evidence type="ECO:0000256" key="7">
    <source>
        <dbReference type="SAM" id="Phobius"/>
    </source>
</evidence>
<evidence type="ECO:0000313" key="9">
    <source>
        <dbReference type="EMBL" id="ETS61485.1"/>
    </source>
</evidence>
<evidence type="ECO:0000256" key="2">
    <source>
        <dbReference type="ARBA" id="ARBA00010992"/>
    </source>
</evidence>
<keyword evidence="9" id="KW-0813">Transport</keyword>
<comment type="subcellular location">
    <subcellularLocation>
        <location evidence="1">Membrane</location>
        <topology evidence="1">Multi-pass membrane protein</topology>
    </subcellularLocation>
</comment>
<evidence type="ECO:0000256" key="1">
    <source>
        <dbReference type="ARBA" id="ARBA00004141"/>
    </source>
</evidence>
<keyword evidence="4 7" id="KW-1133">Transmembrane helix</keyword>
<evidence type="ECO:0000259" key="8">
    <source>
        <dbReference type="PROSITE" id="PS50850"/>
    </source>
</evidence>
<dbReference type="PANTHER" id="PTHR48022">
    <property type="entry name" value="PLASTIDIC GLUCOSE TRANSPORTER 4"/>
    <property type="match status" value="1"/>
</dbReference>
<dbReference type="OrthoDB" id="6133115at2759"/>
<dbReference type="GO" id="GO:0005351">
    <property type="term" value="F:carbohydrate:proton symporter activity"/>
    <property type="evidence" value="ECO:0007669"/>
    <property type="project" value="TreeGrafter"/>
</dbReference>
<evidence type="ECO:0000256" key="5">
    <source>
        <dbReference type="ARBA" id="ARBA00023136"/>
    </source>
</evidence>
<name>W3VIZ3_MOEAP</name>
<organism evidence="9 10">
    <name type="scientific">Moesziomyces aphidis</name>
    <name type="common">Pseudozyma aphidis</name>
    <dbReference type="NCBI Taxonomy" id="84754"/>
    <lineage>
        <taxon>Eukaryota</taxon>
        <taxon>Fungi</taxon>
        <taxon>Dikarya</taxon>
        <taxon>Basidiomycota</taxon>
        <taxon>Ustilaginomycotina</taxon>
        <taxon>Ustilaginomycetes</taxon>
        <taxon>Ustilaginales</taxon>
        <taxon>Ustilaginaceae</taxon>
        <taxon>Moesziomyces</taxon>
    </lineage>
</organism>
<comment type="caution">
    <text evidence="9">The sequence shown here is derived from an EMBL/GenBank/DDBJ whole genome shotgun (WGS) entry which is preliminary data.</text>
</comment>
<dbReference type="PANTHER" id="PTHR48022:SF2">
    <property type="entry name" value="PLASTIDIC GLUCOSE TRANSPORTER 4"/>
    <property type="match status" value="1"/>
</dbReference>
<dbReference type="InterPro" id="IPR036259">
    <property type="entry name" value="MFS_trans_sf"/>
</dbReference>
<dbReference type="Proteomes" id="UP000019462">
    <property type="component" value="Unassembled WGS sequence"/>
</dbReference>
<protein>
    <submittedName>
        <fullName evidence="9">Mfs sugar transporter</fullName>
    </submittedName>
</protein>
<keyword evidence="5 7" id="KW-0472">Membrane</keyword>
<evidence type="ECO:0000256" key="3">
    <source>
        <dbReference type="ARBA" id="ARBA00022692"/>
    </source>
</evidence>
<proteinExistence type="inferred from homology"/>
<dbReference type="HOGENOM" id="CLU_001265_30_12_1"/>
<feature type="transmembrane region" description="Helical" evidence="7">
    <location>
        <begin position="371"/>
        <end position="396"/>
    </location>
</feature>
<dbReference type="GO" id="GO:0016020">
    <property type="term" value="C:membrane"/>
    <property type="evidence" value="ECO:0007669"/>
    <property type="project" value="UniProtKB-SubCell"/>
</dbReference>
<evidence type="ECO:0000256" key="4">
    <source>
        <dbReference type="ARBA" id="ARBA00022989"/>
    </source>
</evidence>
<feature type="transmembrane region" description="Helical" evidence="7">
    <location>
        <begin position="273"/>
        <end position="299"/>
    </location>
</feature>
<feature type="transmembrane region" description="Helical" evidence="7">
    <location>
        <begin position="84"/>
        <end position="103"/>
    </location>
</feature>
<dbReference type="EMBL" id="AWNI01000016">
    <property type="protein sequence ID" value="ETS61485.1"/>
    <property type="molecule type" value="Genomic_DNA"/>
</dbReference>
<keyword evidence="10" id="KW-1185">Reference proteome</keyword>
<accession>W3VIZ3</accession>
<evidence type="ECO:0000313" key="10">
    <source>
        <dbReference type="Proteomes" id="UP000019462"/>
    </source>
</evidence>
<dbReference type="InterPro" id="IPR005828">
    <property type="entry name" value="MFS_sugar_transport-like"/>
</dbReference>
<feature type="transmembrane region" description="Helical" evidence="7">
    <location>
        <begin position="408"/>
        <end position="428"/>
    </location>
</feature>
<feature type="transmembrane region" description="Helical" evidence="7">
    <location>
        <begin position="340"/>
        <end position="359"/>
    </location>
</feature>
<sequence>MLIQAKLSGNARTLAICAGLALANIFSGYDTASAAAVIADQSFLDEFQFGSSMKGAFAALINVGNCIAYLGPLVLMGRWLGRRWTMVTGAFTLMTGASLVAGARNEGMLLGGRVLCGMGVSLCQGTFAAWTSEIAAPEIRGAAVAMVQVSYQVGVFVAFWISLGTASLPSGLSWRVLTAIQMGFGIALVVVALVAPESPRQLLNRSKDPTNLQDSKVKLARQNHLNLRRLPSGHTGLEGEWTAMQLDVLAQRSAAIYDSPWQLLRQRNVWRRIALGAGSCIFAQLTGVAALMLYGITVFESLGLGGKQLSLIINGVGGSLQLIACFAPLFLTDRWGRKKIMLFGIGTAWVGYLFLGCLFERWPHAENHKAAIWMVICIFAIQCAYAGAMGSACIVISAEIWPQALRDFGISISFLGLFLAVIIVNQLWPVLSAALSFRLYWLMMGVNTVTFVTVWLFWPETKLLSLEAMDEVMGSIAPRASLVQLPQDSLPDLESSPKTQDPVAPSSPDEPKS</sequence>
<feature type="transmembrane region" description="Helical" evidence="7">
    <location>
        <begin position="59"/>
        <end position="77"/>
    </location>
</feature>
<keyword evidence="3 7" id="KW-0812">Transmembrane</keyword>
<dbReference type="AlphaFoldDB" id="W3VIZ3"/>
<feature type="region of interest" description="Disordered" evidence="6">
    <location>
        <begin position="488"/>
        <end position="513"/>
    </location>
</feature>
<feature type="transmembrane region" description="Helical" evidence="7">
    <location>
        <begin position="440"/>
        <end position="458"/>
    </location>
</feature>
<dbReference type="Pfam" id="PF00083">
    <property type="entry name" value="Sugar_tr"/>
    <property type="match status" value="1"/>
</dbReference>
<feature type="domain" description="Major facilitator superfamily (MFS) profile" evidence="8">
    <location>
        <begin position="16"/>
        <end position="462"/>
    </location>
</feature>
<feature type="transmembrane region" description="Helical" evidence="7">
    <location>
        <begin position="109"/>
        <end position="130"/>
    </location>
</feature>
<dbReference type="PROSITE" id="PS50850">
    <property type="entry name" value="MFS"/>
    <property type="match status" value="1"/>
</dbReference>
<gene>
    <name evidence="9" type="ORF">PaG_04524</name>
</gene>
<feature type="transmembrane region" description="Helical" evidence="7">
    <location>
        <begin position="174"/>
        <end position="195"/>
    </location>
</feature>